<dbReference type="AlphaFoldDB" id="A0A517QVV6"/>
<feature type="transmembrane region" description="Helical" evidence="1">
    <location>
        <begin position="379"/>
        <end position="397"/>
    </location>
</feature>
<dbReference type="Proteomes" id="UP000317318">
    <property type="component" value="Chromosome"/>
</dbReference>
<protein>
    <recommendedName>
        <fullName evidence="4">Glycosyltransferase RgtA/B/C/D-like domain-containing protein</fullName>
    </recommendedName>
</protein>
<dbReference type="KEGG" id="svp:Pan189_01140"/>
<dbReference type="EMBL" id="CP036268">
    <property type="protein sequence ID" value="QDT35761.1"/>
    <property type="molecule type" value="Genomic_DNA"/>
</dbReference>
<feature type="transmembrane region" description="Helical" evidence="1">
    <location>
        <begin position="427"/>
        <end position="443"/>
    </location>
</feature>
<feature type="transmembrane region" description="Helical" evidence="1">
    <location>
        <begin position="64"/>
        <end position="87"/>
    </location>
</feature>
<feature type="transmembrane region" description="Helical" evidence="1">
    <location>
        <begin position="404"/>
        <end position="421"/>
    </location>
</feature>
<feature type="transmembrane region" description="Helical" evidence="1">
    <location>
        <begin position="464"/>
        <end position="482"/>
    </location>
</feature>
<evidence type="ECO:0008006" key="4">
    <source>
        <dbReference type="Google" id="ProtNLM"/>
    </source>
</evidence>
<name>A0A517QVV6_9PLAN</name>
<keyword evidence="1" id="KW-1133">Transmembrane helix</keyword>
<evidence type="ECO:0000256" key="1">
    <source>
        <dbReference type="SAM" id="Phobius"/>
    </source>
</evidence>
<keyword evidence="1" id="KW-0472">Membrane</keyword>
<organism evidence="2 3">
    <name type="scientific">Stratiformator vulcanicus</name>
    <dbReference type="NCBI Taxonomy" id="2527980"/>
    <lineage>
        <taxon>Bacteria</taxon>
        <taxon>Pseudomonadati</taxon>
        <taxon>Planctomycetota</taxon>
        <taxon>Planctomycetia</taxon>
        <taxon>Planctomycetales</taxon>
        <taxon>Planctomycetaceae</taxon>
        <taxon>Stratiformator</taxon>
    </lineage>
</organism>
<keyword evidence="1" id="KW-0812">Transmembrane</keyword>
<sequence length="613" mass="68311">MFAMHCSTALLFGMANYLQIQSWVWSPEVIAAIALLLTAALMPKWMTRQFRRAGSSLTQIGRRPLLSLAAVGMLSFSMDLIFASIVAWPAPSFHDEFCYVLQGDTFAQGRMTNPPLEHWENFETFYVLTHPTRQAKYPPLQGCFLALGQVVTGEQIVGVWLSRALAAAAILWMLQAWTTRKWAIAGTLLFILNDRLIMWWGQTYWGGAIAALGGALVYGATIRLVKRPRWSHGVLLGLGLVTLANSRPIEGLISVIPAGVWLGMTLFDTKIDRRKFLVRFSLGALVIIAPAAILMAEYNRQVTGDPLTHPYVAQASQTGWNVIQSILPKSLRFVAAGAKPREEVKSPFREWVAASGRWGRGDSNIIGVRLFKLNNRQRAFYLSLPLALSLLGLPWALKRRKNAFAFVGTAFVICFVVWHGAGGFPHYSAPATPLILVLIVESLRRLSASRIGPFRTRLRSVGELTIPVTIAMFVLNLIFIWPQNAPGLGALSKVKAEIESKLSSRPGKDMVLIQYANFPYHIVDMEWVYNQADIDKADVIWARSVGSVEDAQLLRDYADRRNLWIAGVRNRTMLRIARVPAESIDQAIRLLHTSNRGEAIETKRPTSSEPLPK</sequence>
<reference evidence="2 3" key="1">
    <citation type="submission" date="2019-02" db="EMBL/GenBank/DDBJ databases">
        <title>Deep-cultivation of Planctomycetes and their phenomic and genomic characterization uncovers novel biology.</title>
        <authorList>
            <person name="Wiegand S."/>
            <person name="Jogler M."/>
            <person name="Boedeker C."/>
            <person name="Pinto D."/>
            <person name="Vollmers J."/>
            <person name="Rivas-Marin E."/>
            <person name="Kohn T."/>
            <person name="Peeters S.H."/>
            <person name="Heuer A."/>
            <person name="Rast P."/>
            <person name="Oberbeckmann S."/>
            <person name="Bunk B."/>
            <person name="Jeske O."/>
            <person name="Meyerdierks A."/>
            <person name="Storesund J.E."/>
            <person name="Kallscheuer N."/>
            <person name="Luecker S."/>
            <person name="Lage O.M."/>
            <person name="Pohl T."/>
            <person name="Merkel B.J."/>
            <person name="Hornburger P."/>
            <person name="Mueller R.-W."/>
            <person name="Bruemmer F."/>
            <person name="Labrenz M."/>
            <person name="Spormann A.M."/>
            <person name="Op den Camp H."/>
            <person name="Overmann J."/>
            <person name="Amann R."/>
            <person name="Jetten M.S.M."/>
            <person name="Mascher T."/>
            <person name="Medema M.H."/>
            <person name="Devos D.P."/>
            <person name="Kaster A.-K."/>
            <person name="Ovreas L."/>
            <person name="Rohde M."/>
            <person name="Galperin M.Y."/>
            <person name="Jogler C."/>
        </authorList>
    </citation>
    <scope>NUCLEOTIDE SEQUENCE [LARGE SCALE GENOMIC DNA]</scope>
    <source>
        <strain evidence="2 3">Pan189</strain>
    </source>
</reference>
<feature type="transmembrane region" description="Helical" evidence="1">
    <location>
        <begin position="204"/>
        <end position="225"/>
    </location>
</feature>
<feature type="transmembrane region" description="Helical" evidence="1">
    <location>
        <begin position="276"/>
        <end position="296"/>
    </location>
</feature>
<gene>
    <name evidence="2" type="ORF">Pan189_01140</name>
</gene>
<evidence type="ECO:0000313" key="3">
    <source>
        <dbReference type="Proteomes" id="UP000317318"/>
    </source>
</evidence>
<feature type="transmembrane region" description="Helical" evidence="1">
    <location>
        <begin position="20"/>
        <end position="43"/>
    </location>
</feature>
<evidence type="ECO:0000313" key="2">
    <source>
        <dbReference type="EMBL" id="QDT35761.1"/>
    </source>
</evidence>
<proteinExistence type="predicted"/>
<accession>A0A517QVV6</accession>
<keyword evidence="3" id="KW-1185">Reference proteome</keyword>